<organism evidence="2 3">
    <name type="scientific">Candidatus Kerfeldbacteria bacterium CG15_BIG_FIL_POST_REV_8_21_14_020_45_12</name>
    <dbReference type="NCBI Taxonomy" id="2014247"/>
    <lineage>
        <taxon>Bacteria</taxon>
        <taxon>Candidatus Kerfeldiibacteriota</taxon>
    </lineage>
</organism>
<protein>
    <submittedName>
        <fullName evidence="2">Uncharacterized protein</fullName>
    </submittedName>
</protein>
<evidence type="ECO:0000256" key="1">
    <source>
        <dbReference type="SAM" id="Phobius"/>
    </source>
</evidence>
<keyword evidence="1" id="KW-0472">Membrane</keyword>
<accession>A0A2M7H3P4</accession>
<feature type="transmembrane region" description="Helical" evidence="1">
    <location>
        <begin position="21"/>
        <end position="48"/>
    </location>
</feature>
<name>A0A2M7H3P4_9BACT</name>
<dbReference type="AlphaFoldDB" id="A0A2M7H3P4"/>
<proteinExistence type="predicted"/>
<feature type="transmembrane region" description="Helical" evidence="1">
    <location>
        <begin position="54"/>
        <end position="74"/>
    </location>
</feature>
<evidence type="ECO:0000313" key="2">
    <source>
        <dbReference type="EMBL" id="PIW36850.1"/>
    </source>
</evidence>
<feature type="transmembrane region" description="Helical" evidence="1">
    <location>
        <begin position="95"/>
        <end position="116"/>
    </location>
</feature>
<evidence type="ECO:0000313" key="3">
    <source>
        <dbReference type="Proteomes" id="UP000230292"/>
    </source>
</evidence>
<dbReference type="EMBL" id="PFGC01000038">
    <property type="protein sequence ID" value="PIW36850.1"/>
    <property type="molecule type" value="Genomic_DNA"/>
</dbReference>
<comment type="caution">
    <text evidence="2">The sequence shown here is derived from an EMBL/GenBank/DDBJ whole genome shotgun (WGS) entry which is preliminary data.</text>
</comment>
<keyword evidence="1" id="KW-1133">Transmembrane helix</keyword>
<feature type="transmembrane region" description="Helical" evidence="1">
    <location>
        <begin position="128"/>
        <end position="150"/>
    </location>
</feature>
<dbReference type="Proteomes" id="UP000230292">
    <property type="component" value="Unassembled WGS sequence"/>
</dbReference>
<sequence length="167" mass="18606">MRQSSDNVALTFGDRLRNGKLTAWHLGLMLAGYNACLTLALAILSLASVTLFPLWAYLLICSPVLFCIFWLWFSQNLLSFYKSFNLHDTLMIAKISVLPFVILLLISAVGVTAELASTVARSQLGTVLYYTLMYSVGSTFLGLTVIVFGLRHRIRISAISLPKRQKK</sequence>
<keyword evidence="1" id="KW-0812">Transmembrane</keyword>
<gene>
    <name evidence="2" type="ORF">COW24_03345</name>
</gene>
<reference evidence="2 3" key="1">
    <citation type="submission" date="2017-09" db="EMBL/GenBank/DDBJ databases">
        <title>Depth-based differentiation of microbial function through sediment-hosted aquifers and enrichment of novel symbionts in the deep terrestrial subsurface.</title>
        <authorList>
            <person name="Probst A.J."/>
            <person name="Ladd B."/>
            <person name="Jarett J.K."/>
            <person name="Geller-Mcgrath D.E."/>
            <person name="Sieber C.M."/>
            <person name="Emerson J.B."/>
            <person name="Anantharaman K."/>
            <person name="Thomas B.C."/>
            <person name="Malmstrom R."/>
            <person name="Stieglmeier M."/>
            <person name="Klingl A."/>
            <person name="Woyke T."/>
            <person name="Ryan C.M."/>
            <person name="Banfield J.F."/>
        </authorList>
    </citation>
    <scope>NUCLEOTIDE SEQUENCE [LARGE SCALE GENOMIC DNA]</scope>
    <source>
        <strain evidence="2">CG15_BIG_FIL_POST_REV_8_21_14_020_45_12</strain>
    </source>
</reference>